<dbReference type="PANTHER" id="PTHR34385">
    <property type="entry name" value="D-ALANYL-D-ALANINE CARBOXYPEPTIDASE"/>
    <property type="match status" value="1"/>
</dbReference>
<dbReference type="InterPro" id="IPR009045">
    <property type="entry name" value="Zn_M74/Hedgehog-like"/>
</dbReference>
<dbReference type="InterPro" id="IPR052179">
    <property type="entry name" value="DD-CPase-like"/>
</dbReference>
<dbReference type="Pfam" id="PF02557">
    <property type="entry name" value="VanY"/>
    <property type="match status" value="1"/>
</dbReference>
<dbReference type="Proteomes" id="UP000219559">
    <property type="component" value="Unassembled WGS sequence"/>
</dbReference>
<gene>
    <name evidence="2" type="ORF">B7P33_14580</name>
</gene>
<protein>
    <submittedName>
        <fullName evidence="2">D-alanyl-D-alanine carboxypeptidase</fullName>
    </submittedName>
</protein>
<comment type="caution">
    <text evidence="2">The sequence shown here is derived from an EMBL/GenBank/DDBJ whole genome shotgun (WGS) entry which is preliminary data.</text>
</comment>
<evidence type="ECO:0000313" key="2">
    <source>
        <dbReference type="EMBL" id="PCE63435.1"/>
    </source>
</evidence>
<feature type="domain" description="D-alanyl-D-alanine carboxypeptidase-like core" evidence="1">
    <location>
        <begin position="53"/>
        <end position="196"/>
    </location>
</feature>
<keyword evidence="3" id="KW-1185">Reference proteome</keyword>
<keyword evidence="2" id="KW-0121">Carboxypeptidase</keyword>
<dbReference type="OrthoDB" id="9792074at2"/>
<dbReference type="InterPro" id="IPR003709">
    <property type="entry name" value="VanY-like_core_dom"/>
</dbReference>
<dbReference type="AlphaFoldDB" id="A0A2A4G6Q8"/>
<dbReference type="RefSeq" id="WP_097443388.1">
    <property type="nucleotide sequence ID" value="NZ_NBWU01000005.1"/>
</dbReference>
<dbReference type="EMBL" id="NBWU01000005">
    <property type="protein sequence ID" value="PCE63435.1"/>
    <property type="molecule type" value="Genomic_DNA"/>
</dbReference>
<dbReference type="PANTHER" id="PTHR34385:SF1">
    <property type="entry name" value="PEPTIDOGLYCAN L-ALANYL-D-GLUTAMATE ENDOPEPTIDASE CWLK"/>
    <property type="match status" value="1"/>
</dbReference>
<accession>A0A2A4G6Q8</accession>
<sequence length="246" mass="28518">MERRKFIRNSTVFGLGLGLIPHHIWANGFTTEYSIPELMGKASIPLSGDKGGQLRPEAFEAFQKMKKKAYQDGITLKIASGYRSFERQEGIWERKFISYTRDGLEPMDAIEKIIEYSTIPGTSRHHWGTDADIIDSSKPVKGDVLDPQKFEEGGPYADQKKWMDQHAESFGFHLVYTDNPRRRGFKYEPWHYTYAPLSKPMLEQYRSINILAEYKAEYFEGAEYFTGPFLKNYIQDHILDINPDLL</sequence>
<dbReference type="GO" id="GO:0004180">
    <property type="term" value="F:carboxypeptidase activity"/>
    <property type="evidence" value="ECO:0007669"/>
    <property type="project" value="UniProtKB-KW"/>
</dbReference>
<keyword evidence="2" id="KW-0378">Hydrolase</keyword>
<dbReference type="SUPFAM" id="SSF55166">
    <property type="entry name" value="Hedgehog/DD-peptidase"/>
    <property type="match status" value="1"/>
</dbReference>
<evidence type="ECO:0000313" key="3">
    <source>
        <dbReference type="Proteomes" id="UP000219559"/>
    </source>
</evidence>
<evidence type="ECO:0000259" key="1">
    <source>
        <dbReference type="Pfam" id="PF02557"/>
    </source>
</evidence>
<dbReference type="CDD" id="cd14847">
    <property type="entry name" value="DD-carboxypeptidase_like"/>
    <property type="match status" value="1"/>
</dbReference>
<dbReference type="Gene3D" id="3.30.1380.10">
    <property type="match status" value="1"/>
</dbReference>
<reference evidence="2 3" key="1">
    <citation type="submission" date="2017-04" db="EMBL/GenBank/DDBJ databases">
        <title>A new member of the family Flavobacteriaceae isolated from ascidians.</title>
        <authorList>
            <person name="Chen L."/>
        </authorList>
    </citation>
    <scope>NUCLEOTIDE SEQUENCE [LARGE SCALE GENOMIC DNA]</scope>
    <source>
        <strain evidence="2 3">HQA918</strain>
    </source>
</reference>
<name>A0A2A4G6Q8_9FLAO</name>
<dbReference type="GO" id="GO:0006508">
    <property type="term" value="P:proteolysis"/>
    <property type="evidence" value="ECO:0007669"/>
    <property type="project" value="InterPro"/>
</dbReference>
<organism evidence="2 3">
    <name type="scientific">Sediminicola luteus</name>
    <dbReference type="NCBI Taxonomy" id="319238"/>
    <lineage>
        <taxon>Bacteria</taxon>
        <taxon>Pseudomonadati</taxon>
        <taxon>Bacteroidota</taxon>
        <taxon>Flavobacteriia</taxon>
        <taxon>Flavobacteriales</taxon>
        <taxon>Flavobacteriaceae</taxon>
        <taxon>Sediminicola</taxon>
    </lineage>
</organism>
<keyword evidence="2" id="KW-0645">Protease</keyword>
<proteinExistence type="predicted"/>